<dbReference type="AlphaFoldDB" id="W7XFK1"/>
<reference evidence="2" key="1">
    <citation type="journal article" date="2006" name="PLoS Biol.">
        <title>Macronuclear genome sequence of the ciliate Tetrahymena thermophila, a model eukaryote.</title>
        <authorList>
            <person name="Eisen J.A."/>
            <person name="Coyne R.S."/>
            <person name="Wu M."/>
            <person name="Wu D."/>
            <person name="Thiagarajan M."/>
            <person name="Wortman J.R."/>
            <person name="Badger J.H."/>
            <person name="Ren Q."/>
            <person name="Amedeo P."/>
            <person name="Jones K.M."/>
            <person name="Tallon L.J."/>
            <person name="Delcher A.L."/>
            <person name="Salzberg S.L."/>
            <person name="Silva J.C."/>
            <person name="Haas B.J."/>
            <person name="Majoros W.H."/>
            <person name="Farzad M."/>
            <person name="Carlton J.M."/>
            <person name="Smith R.K. Jr."/>
            <person name="Garg J."/>
            <person name="Pearlman R.E."/>
            <person name="Karrer K.M."/>
            <person name="Sun L."/>
            <person name="Manning G."/>
            <person name="Elde N.C."/>
            <person name="Turkewitz A.P."/>
            <person name="Asai D.J."/>
            <person name="Wilkes D.E."/>
            <person name="Wang Y."/>
            <person name="Cai H."/>
            <person name="Collins K."/>
            <person name="Stewart B.A."/>
            <person name="Lee S.R."/>
            <person name="Wilamowska K."/>
            <person name="Weinberg Z."/>
            <person name="Ruzzo W.L."/>
            <person name="Wloga D."/>
            <person name="Gaertig J."/>
            <person name="Frankel J."/>
            <person name="Tsao C.-C."/>
            <person name="Gorovsky M.A."/>
            <person name="Keeling P.J."/>
            <person name="Waller R.F."/>
            <person name="Patron N.J."/>
            <person name="Cherry J.M."/>
            <person name="Stover N.A."/>
            <person name="Krieger C.J."/>
            <person name="del Toro C."/>
            <person name="Ryder H.F."/>
            <person name="Williamson S.C."/>
            <person name="Barbeau R.A."/>
            <person name="Hamilton E.P."/>
            <person name="Orias E."/>
        </authorList>
    </citation>
    <scope>NUCLEOTIDE SEQUENCE [LARGE SCALE GENOMIC DNA]</scope>
    <source>
        <strain evidence="2">SB210</strain>
    </source>
</reference>
<dbReference type="Proteomes" id="UP000009168">
    <property type="component" value="Unassembled WGS sequence"/>
</dbReference>
<sequence length="65" mass="7988">MFSPQAYSQHLKQAKIPIWSQQHKKIFKLFSHKSFTEMLDQYSSNYYKNDNQKTQQKVNQFSFFY</sequence>
<dbReference type="GeneID" id="24437784"/>
<accession>W7XFK1</accession>
<protein>
    <submittedName>
        <fullName evidence="1">Uncharacterized protein</fullName>
    </submittedName>
</protein>
<dbReference type="RefSeq" id="XP_012650795.1">
    <property type="nucleotide sequence ID" value="XM_012795341.1"/>
</dbReference>
<evidence type="ECO:0000313" key="1">
    <source>
        <dbReference type="EMBL" id="EWS76627.1"/>
    </source>
</evidence>
<dbReference type="KEGG" id="tet:TTHERM_000198017"/>
<name>W7XFK1_TETTS</name>
<organism evidence="1 2">
    <name type="scientific">Tetrahymena thermophila (strain SB210)</name>
    <dbReference type="NCBI Taxonomy" id="312017"/>
    <lineage>
        <taxon>Eukaryota</taxon>
        <taxon>Sar</taxon>
        <taxon>Alveolata</taxon>
        <taxon>Ciliophora</taxon>
        <taxon>Intramacronucleata</taxon>
        <taxon>Oligohymenophorea</taxon>
        <taxon>Hymenostomatida</taxon>
        <taxon>Tetrahymenina</taxon>
        <taxon>Tetrahymenidae</taxon>
        <taxon>Tetrahymena</taxon>
    </lineage>
</organism>
<keyword evidence="2" id="KW-1185">Reference proteome</keyword>
<evidence type="ECO:0000313" key="2">
    <source>
        <dbReference type="Proteomes" id="UP000009168"/>
    </source>
</evidence>
<gene>
    <name evidence="1" type="ORF">TTHERM_000198017</name>
</gene>
<dbReference type="InParanoid" id="W7XFK1"/>
<dbReference type="EMBL" id="GG662857">
    <property type="protein sequence ID" value="EWS76627.1"/>
    <property type="molecule type" value="Genomic_DNA"/>
</dbReference>
<proteinExistence type="predicted"/>